<dbReference type="AlphaFoldDB" id="A0A4R8M1P6"/>
<proteinExistence type="predicted"/>
<dbReference type="EMBL" id="SORI01000024">
    <property type="protein sequence ID" value="TDY55390.1"/>
    <property type="molecule type" value="Genomic_DNA"/>
</dbReference>
<feature type="region of interest" description="Disordered" evidence="1">
    <location>
        <begin position="1"/>
        <end position="49"/>
    </location>
</feature>
<dbReference type="Proteomes" id="UP000295066">
    <property type="component" value="Unassembled WGS sequence"/>
</dbReference>
<evidence type="ECO:0000256" key="1">
    <source>
        <dbReference type="SAM" id="MobiDB-lite"/>
    </source>
</evidence>
<evidence type="ECO:0000313" key="3">
    <source>
        <dbReference type="Proteomes" id="UP000295066"/>
    </source>
</evidence>
<accession>A0A4R8M1P6</accession>
<gene>
    <name evidence="2" type="ORF">C8D99_12431</name>
</gene>
<reference evidence="2 3" key="1">
    <citation type="submission" date="2019-03" db="EMBL/GenBank/DDBJ databases">
        <title>Genomic Encyclopedia of Type Strains, Phase IV (KMG-IV): sequencing the most valuable type-strain genomes for metagenomic binning, comparative biology and taxonomic classification.</title>
        <authorList>
            <person name="Goeker M."/>
        </authorList>
    </citation>
    <scope>NUCLEOTIDE SEQUENCE [LARGE SCALE GENOMIC DNA]</scope>
    <source>
        <strain evidence="2 3">DSM 25964</strain>
    </source>
</reference>
<comment type="caution">
    <text evidence="2">The sequence shown here is derived from an EMBL/GenBank/DDBJ whole genome shotgun (WGS) entry which is preliminary data.</text>
</comment>
<keyword evidence="3" id="KW-1185">Reference proteome</keyword>
<feature type="compositionally biased region" description="Basic and acidic residues" evidence="1">
    <location>
        <begin position="9"/>
        <end position="26"/>
    </location>
</feature>
<protein>
    <submittedName>
        <fullName evidence="2">Uncharacterized protein</fullName>
    </submittedName>
</protein>
<feature type="compositionally biased region" description="Low complexity" evidence="1">
    <location>
        <begin position="29"/>
        <end position="40"/>
    </location>
</feature>
<sequence>MLFCRKKKEITGRNKETVKNSTESRKNRAAASGSSPGAPGRKVTFSFLQ</sequence>
<name>A0A4R8M1P6_9BACT</name>
<evidence type="ECO:0000313" key="2">
    <source>
        <dbReference type="EMBL" id="TDY55390.1"/>
    </source>
</evidence>
<organism evidence="2 3">
    <name type="scientific">Aminivibrio pyruvatiphilus</name>
    <dbReference type="NCBI Taxonomy" id="1005740"/>
    <lineage>
        <taxon>Bacteria</taxon>
        <taxon>Thermotogati</taxon>
        <taxon>Synergistota</taxon>
        <taxon>Synergistia</taxon>
        <taxon>Synergistales</taxon>
        <taxon>Aminobacteriaceae</taxon>
        <taxon>Aminivibrio</taxon>
    </lineage>
</organism>